<dbReference type="EMBL" id="CYSC01000003">
    <property type="protein sequence ID" value="CUH70403.1"/>
    <property type="molecule type" value="Genomic_DNA"/>
</dbReference>
<keyword evidence="1" id="KW-0732">Signal</keyword>
<accession>A0A0P1FQ00</accession>
<evidence type="ECO:0000313" key="4">
    <source>
        <dbReference type="Proteomes" id="UP000051086"/>
    </source>
</evidence>
<gene>
    <name evidence="2" type="ORF">TL5118_00147</name>
    <name evidence="3" type="ORF">TL5120_00179</name>
</gene>
<reference evidence="3 5" key="2">
    <citation type="submission" date="2015-09" db="EMBL/GenBank/DDBJ databases">
        <authorList>
            <consortium name="Swine Surveillance"/>
        </authorList>
    </citation>
    <scope>NUCLEOTIDE SEQUENCE [LARGE SCALE GENOMIC DNA]</scope>
    <source>
        <strain evidence="3 5">5120</strain>
    </source>
</reference>
<dbReference type="Pfam" id="PF06707">
    <property type="entry name" value="DUF1194"/>
    <property type="match status" value="1"/>
</dbReference>
<proteinExistence type="predicted"/>
<dbReference type="Proteomes" id="UP000051887">
    <property type="component" value="Unassembled WGS sequence"/>
</dbReference>
<keyword evidence="4" id="KW-1185">Reference proteome</keyword>
<evidence type="ECO:0000256" key="1">
    <source>
        <dbReference type="SAM" id="SignalP"/>
    </source>
</evidence>
<dbReference type="Proteomes" id="UP000051086">
    <property type="component" value="Unassembled WGS sequence"/>
</dbReference>
<dbReference type="Gene3D" id="3.40.50.410">
    <property type="entry name" value="von Willebrand factor, type A domain"/>
    <property type="match status" value="1"/>
</dbReference>
<dbReference type="InterPro" id="IPR036465">
    <property type="entry name" value="vWFA_dom_sf"/>
</dbReference>
<dbReference type="AlphaFoldDB" id="A0A0P1FQ00"/>
<feature type="signal peptide" evidence="1">
    <location>
        <begin position="1"/>
        <end position="29"/>
    </location>
</feature>
<protein>
    <recommendedName>
        <fullName evidence="6">VWFA domain-containing protein</fullName>
    </recommendedName>
</protein>
<evidence type="ECO:0008006" key="6">
    <source>
        <dbReference type="Google" id="ProtNLM"/>
    </source>
</evidence>
<dbReference type="InterPro" id="IPR010607">
    <property type="entry name" value="DUF1194"/>
</dbReference>
<evidence type="ECO:0000313" key="3">
    <source>
        <dbReference type="EMBL" id="CUH70403.1"/>
    </source>
</evidence>
<dbReference type="EMBL" id="CYSB01000004">
    <property type="protein sequence ID" value="CUH62716.1"/>
    <property type="molecule type" value="Genomic_DNA"/>
</dbReference>
<feature type="chain" id="PRO_5009792479" description="VWFA domain-containing protein" evidence="1">
    <location>
        <begin position="30"/>
        <end position="258"/>
    </location>
</feature>
<dbReference type="RefSeq" id="WP_242601697.1">
    <property type="nucleotide sequence ID" value="NZ_CYSB01000004.1"/>
</dbReference>
<dbReference type="SUPFAM" id="SSF53300">
    <property type="entry name" value="vWA-like"/>
    <property type="match status" value="1"/>
</dbReference>
<sequence length="258" mass="27041">MRRGKFGWSTLSAMLLAAVIGTVSSAAQAACRQALALGLDVSGSVDAQEYRLQMQGVAGALQHPDVIAALLGQPGGHVEVMVFEWSGPRDQHVVLNWRALRTEADIAAAAEVLRNAARVGGDPSTALGAAALMGAGALQQRDCTRRVLDLSGDGVANTGPLPQSVRHNPLLQGITVNALVIPDPNAQPGAKSASRHPTDPEGLVSYFQANVLHGPDAFAEMALGFENYEAAMTRKLIRELYGMELVIGPKASLHIAGQ</sequence>
<evidence type="ECO:0000313" key="2">
    <source>
        <dbReference type="EMBL" id="CUH62716.1"/>
    </source>
</evidence>
<reference evidence="2 4" key="1">
    <citation type="submission" date="2015-09" db="EMBL/GenBank/DDBJ databases">
        <authorList>
            <person name="Rodrigo-Torres L."/>
            <person name="Arahal D.R."/>
        </authorList>
    </citation>
    <scope>NUCLEOTIDE SEQUENCE [LARGE SCALE GENOMIC DNA]</scope>
    <source>
        <strain evidence="2 4">CECT 5118</strain>
    </source>
</reference>
<name>A0A0P1FQ00_9RHOB</name>
<evidence type="ECO:0000313" key="5">
    <source>
        <dbReference type="Proteomes" id="UP000051887"/>
    </source>
</evidence>
<organism evidence="3 5">
    <name type="scientific">Thalassovita autumnalis</name>
    <dbReference type="NCBI Taxonomy" id="2072972"/>
    <lineage>
        <taxon>Bacteria</taxon>
        <taxon>Pseudomonadati</taxon>
        <taxon>Pseudomonadota</taxon>
        <taxon>Alphaproteobacteria</taxon>
        <taxon>Rhodobacterales</taxon>
        <taxon>Roseobacteraceae</taxon>
        <taxon>Thalassovita</taxon>
    </lineage>
</organism>